<dbReference type="PROSITE" id="PS00178">
    <property type="entry name" value="AA_TRNA_LIGASE_I"/>
    <property type="match status" value="1"/>
</dbReference>
<proteinExistence type="predicted"/>
<dbReference type="EMBL" id="MNAD01000360">
    <property type="protein sequence ID" value="OJT13792.1"/>
    <property type="molecule type" value="Genomic_DNA"/>
</dbReference>
<dbReference type="AlphaFoldDB" id="A0A1M2W205"/>
<reference evidence="2 3" key="1">
    <citation type="submission" date="2016-10" db="EMBL/GenBank/DDBJ databases">
        <title>Genome sequence of the basidiomycete white-rot fungus Trametes pubescens.</title>
        <authorList>
            <person name="Makela M.R."/>
            <person name="Granchi Z."/>
            <person name="Peng M."/>
            <person name="De Vries R.P."/>
            <person name="Grigoriev I."/>
            <person name="Riley R."/>
            <person name="Hilden K."/>
        </authorList>
    </citation>
    <scope>NUCLEOTIDE SEQUENCE [LARGE SCALE GENOMIC DNA]</scope>
    <source>
        <strain evidence="2 3">FBCC735</strain>
    </source>
</reference>
<dbReference type="InterPro" id="IPR001412">
    <property type="entry name" value="aa-tRNA-synth_I_CS"/>
</dbReference>
<feature type="region of interest" description="Disordered" evidence="1">
    <location>
        <begin position="64"/>
        <end position="96"/>
    </location>
</feature>
<evidence type="ECO:0000313" key="3">
    <source>
        <dbReference type="Proteomes" id="UP000184267"/>
    </source>
</evidence>
<dbReference type="GO" id="GO:0004812">
    <property type="term" value="F:aminoacyl-tRNA ligase activity"/>
    <property type="evidence" value="ECO:0007669"/>
    <property type="project" value="InterPro"/>
</dbReference>
<dbReference type="Proteomes" id="UP000184267">
    <property type="component" value="Unassembled WGS sequence"/>
</dbReference>
<comment type="caution">
    <text evidence="2">The sequence shown here is derived from an EMBL/GenBank/DDBJ whole genome shotgun (WGS) entry which is preliminary data.</text>
</comment>
<evidence type="ECO:0000313" key="2">
    <source>
        <dbReference type="EMBL" id="OJT13792.1"/>
    </source>
</evidence>
<sequence length="452" mass="49725">MDALTEDFSALKDVGQEWFTARHDGVVHNPLGAAGYVYEKELAKPLLRDLGLIPVSARFASPLTSAPASGGRTVPTQPPSDDADADSDSDSGNSSEYNTTSSTLFIHIGAQPNNSPHAGTIITFALAFLLGRLFKREYAKLRAHALEACPADAALWVDELRVVVQLDLVDTAPDKEKTIEIGGIAYQRSHRETGKMNNFLGDYKRLISELHAFVGGEVDHAIAYQEDLMRMPATRDAIRTLVLDRERLAGELAPKREALAMRSACPAAGCGMADKHGVRNTYAVGPASTAITFVCPTHGEYTLHLESPDDLARLELNTPLRNIARALVYMVDTAESRMSGQAAPTRLHMRVTGSDYAGQYQERLFFRQMSKLEQVAEPAVRNAMDFPLIVYAPLITDWSGAKLSKSSLYVGKNAYEYMPAHEKNRVAAYVTMADKERQVLFEMVEGWVRSMD</sequence>
<dbReference type="GO" id="GO:0005524">
    <property type="term" value="F:ATP binding"/>
    <property type="evidence" value="ECO:0007669"/>
    <property type="project" value="InterPro"/>
</dbReference>
<dbReference type="OrthoDB" id="2149705at2759"/>
<accession>A0A1M2W205</accession>
<name>A0A1M2W205_TRAPU</name>
<organism evidence="2 3">
    <name type="scientific">Trametes pubescens</name>
    <name type="common">White-rot fungus</name>
    <dbReference type="NCBI Taxonomy" id="154538"/>
    <lineage>
        <taxon>Eukaryota</taxon>
        <taxon>Fungi</taxon>
        <taxon>Dikarya</taxon>
        <taxon>Basidiomycota</taxon>
        <taxon>Agaricomycotina</taxon>
        <taxon>Agaricomycetes</taxon>
        <taxon>Polyporales</taxon>
        <taxon>Polyporaceae</taxon>
        <taxon>Trametes</taxon>
    </lineage>
</organism>
<protein>
    <submittedName>
        <fullName evidence="2">Uncharacterized protein</fullName>
    </submittedName>
</protein>
<gene>
    <name evidence="2" type="ORF">TRAPUB_9639</name>
</gene>
<dbReference type="GO" id="GO:0006418">
    <property type="term" value="P:tRNA aminoacylation for protein translation"/>
    <property type="evidence" value="ECO:0007669"/>
    <property type="project" value="InterPro"/>
</dbReference>
<keyword evidence="3" id="KW-1185">Reference proteome</keyword>
<evidence type="ECO:0000256" key="1">
    <source>
        <dbReference type="SAM" id="MobiDB-lite"/>
    </source>
</evidence>
<dbReference type="OMA" id="PIIIHAG"/>